<proteinExistence type="predicted"/>
<feature type="domain" description="Anti sigma-E protein RseA N-terminal" evidence="1">
    <location>
        <begin position="2"/>
        <end position="72"/>
    </location>
</feature>
<dbReference type="OrthoDB" id="8561243at2"/>
<dbReference type="InterPro" id="IPR005572">
    <property type="entry name" value="Anti-sigma_E_RseA_N"/>
</dbReference>
<dbReference type="GO" id="GO:0016989">
    <property type="term" value="F:sigma factor antagonist activity"/>
    <property type="evidence" value="ECO:0007669"/>
    <property type="project" value="InterPro"/>
</dbReference>
<name>C4ZKS4_THASP</name>
<protein>
    <submittedName>
        <fullName evidence="2">Anti sigma-E protein, RseA</fullName>
    </submittedName>
</protein>
<dbReference type="SUPFAM" id="SSF89069">
    <property type="entry name" value="N-terminal, cytoplasmic domain of anti-sigmaE factor RseA"/>
    <property type="match status" value="1"/>
</dbReference>
<organism evidence="2 3">
    <name type="scientific">Thauera aminoaromatica</name>
    <dbReference type="NCBI Taxonomy" id="164330"/>
    <lineage>
        <taxon>Bacteria</taxon>
        <taxon>Pseudomonadati</taxon>
        <taxon>Pseudomonadota</taxon>
        <taxon>Betaproteobacteria</taxon>
        <taxon>Rhodocyclales</taxon>
        <taxon>Zoogloeaceae</taxon>
        <taxon>Thauera</taxon>
    </lineage>
</organism>
<evidence type="ECO:0000259" key="1">
    <source>
        <dbReference type="Pfam" id="PF03872"/>
    </source>
</evidence>
<evidence type="ECO:0000313" key="3">
    <source>
        <dbReference type="Proteomes" id="UP000002186"/>
    </source>
</evidence>
<dbReference type="eggNOG" id="COG3073">
    <property type="taxonomic scope" value="Bacteria"/>
</dbReference>
<reference evidence="2 3" key="2">
    <citation type="journal article" date="2012" name="Stand. Genomic Sci.">
        <title>Complete genome sequence of Thauera aminoaromatica strain MZ1T.</title>
        <authorList>
            <person name="Jiang K."/>
            <person name="Sanseverino J."/>
            <person name="Chauhan A."/>
            <person name="Lucas S."/>
            <person name="Copeland A."/>
            <person name="Lapidus A."/>
            <person name="Del Rio T.G."/>
            <person name="Dalin E."/>
            <person name="Tice H."/>
            <person name="Bruce D."/>
            <person name="Goodwin L."/>
            <person name="Pitluck S."/>
            <person name="Sims D."/>
            <person name="Brettin T."/>
            <person name="Detter J.C."/>
            <person name="Han C."/>
            <person name="Chang Y.J."/>
            <person name="Larimer F."/>
            <person name="Land M."/>
            <person name="Hauser L."/>
            <person name="Kyrpides N.C."/>
            <person name="Mikhailova N."/>
            <person name="Moser S."/>
            <person name="Jegier P."/>
            <person name="Close D."/>
            <person name="Debruyn J.M."/>
            <person name="Wang Y."/>
            <person name="Layton A.C."/>
            <person name="Allen M.S."/>
            <person name="Sayler G.S."/>
        </authorList>
    </citation>
    <scope>NUCLEOTIDE SEQUENCE [LARGE SCALE GENOMIC DNA]</scope>
    <source>
        <strain evidence="2 3">MZ1T</strain>
    </source>
</reference>
<dbReference type="InterPro" id="IPR036147">
    <property type="entry name" value="Anti-sigma_E_RseA_N_sf"/>
</dbReference>
<dbReference type="CDD" id="cd16328">
    <property type="entry name" value="RseA_N"/>
    <property type="match status" value="1"/>
</dbReference>
<dbReference type="Gene3D" id="1.10.10.880">
    <property type="entry name" value="Anti sigma-E protein RseA, N-terminal domain"/>
    <property type="match status" value="1"/>
</dbReference>
<gene>
    <name evidence="2" type="ordered locus">Tmz1t_2320</name>
</gene>
<keyword evidence="3" id="KW-1185">Reference proteome</keyword>
<dbReference type="AlphaFoldDB" id="C4ZKS4"/>
<dbReference type="STRING" id="85643.Tmz1t_2320"/>
<dbReference type="EMBL" id="CP001281">
    <property type="protein sequence ID" value="ACK55059.1"/>
    <property type="molecule type" value="Genomic_DNA"/>
</dbReference>
<evidence type="ECO:0000313" key="2">
    <source>
        <dbReference type="EMBL" id="ACK55059.1"/>
    </source>
</evidence>
<dbReference type="Proteomes" id="UP000002186">
    <property type="component" value="Chromosome"/>
</dbReference>
<sequence length="179" mass="18805">MKDKVSALFDGDLDDQGMRAVFDGMRKDASLRKEWDTYCLIGDTLRGDSAGSSDFVSRVMVSLDDEPTLLAPGVPAAGLAQRGLVHRLMPLAASVMGVAAVGLVAASLYRQDAPAPQMAVAASPIQFVGSSNVRPVAAPAADPMREYLFAHQGLSRGGPMPAGVQYVRTVSDTREGGAR</sequence>
<dbReference type="Pfam" id="PF03872">
    <property type="entry name" value="RseA_N"/>
    <property type="match status" value="1"/>
</dbReference>
<accession>C4ZKS4</accession>
<dbReference type="HOGENOM" id="CLU_081225_1_1_4"/>
<dbReference type="PANTHER" id="PTHR38104:SF1">
    <property type="entry name" value="ANTI-SIGMA-E FACTOR RSEA"/>
    <property type="match status" value="1"/>
</dbReference>
<dbReference type="RefSeq" id="WP_012585482.1">
    <property type="nucleotide sequence ID" value="NC_011662.2"/>
</dbReference>
<dbReference type="InterPro" id="IPR052383">
    <property type="entry name" value="Anti-sigma-E_RseA-like"/>
</dbReference>
<dbReference type="PANTHER" id="PTHR38104">
    <property type="match status" value="1"/>
</dbReference>
<dbReference type="KEGG" id="tmz:Tmz1t_2320"/>
<reference evidence="3" key="1">
    <citation type="submission" date="2009-05" db="EMBL/GenBank/DDBJ databases">
        <title>Complete sequence of chromosome of Thauera sp. MZ1T.</title>
        <authorList>
            <consortium name="US DOE Joint Genome Institute"/>
            <person name="Lucas S."/>
            <person name="Copeland A."/>
            <person name="Lapidus A."/>
            <person name="Glavina del Rio T."/>
            <person name="Dalin E."/>
            <person name="Tice H."/>
            <person name="Bruce D."/>
            <person name="Goodwin L."/>
            <person name="Pitluck S."/>
            <person name="Sims D."/>
            <person name="Brettin T."/>
            <person name="Detter J.C."/>
            <person name="Han C."/>
            <person name="Larimer F."/>
            <person name="Land M."/>
            <person name="Hauser L."/>
            <person name="Kyrpides N."/>
            <person name="Mikhailova N."/>
            <person name="Sayler G.S."/>
        </authorList>
    </citation>
    <scope>NUCLEOTIDE SEQUENCE [LARGE SCALE GENOMIC DNA]</scope>
    <source>
        <strain evidence="3">MZ1T</strain>
    </source>
</reference>